<protein>
    <submittedName>
        <fullName evidence="1">Uncharacterized protein</fullName>
    </submittedName>
</protein>
<dbReference type="STRING" id="1183432.AGR3A_Cc170156"/>
<reference evidence="2" key="1">
    <citation type="submission" date="2016-01" db="EMBL/GenBank/DDBJ databases">
        <authorList>
            <person name="Regsiter A."/>
            <person name="william w."/>
        </authorList>
    </citation>
    <scope>NUCLEOTIDE SEQUENCE [LARGE SCALE GENOMIC DNA]</scope>
    <source>
        <strain evidence="2">CFBP 6623</strain>
    </source>
</reference>
<keyword evidence="2" id="KW-1185">Reference proteome</keyword>
<evidence type="ECO:0000313" key="2">
    <source>
        <dbReference type="Proteomes" id="UP000191988"/>
    </source>
</evidence>
<sequence>MPMLFSLSCRWMLPVIRKVLHDCKFADHCKRSARIMNVSERTVYMSRKIARLRPDLVPAIEAGALTLNAAMAQIDERPKQTSWERLVKAWNAATEDDRIRLISEATKGWSKA</sequence>
<dbReference type="EMBL" id="FBWK01000009">
    <property type="protein sequence ID" value="CUX12254.1"/>
    <property type="molecule type" value="Genomic_DNA"/>
</dbReference>
<organism evidence="1 2">
    <name type="scientific">Agrobacterium tomkonis CFBP 6623</name>
    <dbReference type="NCBI Taxonomy" id="1183432"/>
    <lineage>
        <taxon>Bacteria</taxon>
        <taxon>Pseudomonadati</taxon>
        <taxon>Pseudomonadota</taxon>
        <taxon>Alphaproteobacteria</taxon>
        <taxon>Hyphomicrobiales</taxon>
        <taxon>Rhizobiaceae</taxon>
        <taxon>Rhizobium/Agrobacterium group</taxon>
        <taxon>Agrobacterium</taxon>
        <taxon>Agrobacterium tumefaciens complex</taxon>
    </lineage>
</organism>
<gene>
    <name evidence="1" type="ORF">AGR3A_Cc170156</name>
</gene>
<accession>A0A1S7NVN9</accession>
<name>A0A1S7NVN9_9HYPH</name>
<proteinExistence type="predicted"/>
<dbReference type="Proteomes" id="UP000191988">
    <property type="component" value="Unassembled WGS sequence"/>
</dbReference>
<evidence type="ECO:0000313" key="1">
    <source>
        <dbReference type="EMBL" id="CUX12254.1"/>
    </source>
</evidence>
<dbReference type="AlphaFoldDB" id="A0A1S7NVN9"/>